<dbReference type="GO" id="GO:0016740">
    <property type="term" value="F:transferase activity"/>
    <property type="evidence" value="ECO:0007669"/>
    <property type="project" value="UniProtKB-KW"/>
</dbReference>
<dbReference type="PROSITE" id="PS50404">
    <property type="entry name" value="GST_NTER"/>
    <property type="match status" value="1"/>
</dbReference>
<dbReference type="Gene3D" id="1.20.1050.10">
    <property type="match status" value="1"/>
</dbReference>
<proteinExistence type="predicted"/>
<organism evidence="3 4">
    <name type="scientific">Tabrizicola piscis</name>
    <dbReference type="NCBI Taxonomy" id="2494374"/>
    <lineage>
        <taxon>Bacteria</taxon>
        <taxon>Pseudomonadati</taxon>
        <taxon>Pseudomonadota</taxon>
        <taxon>Alphaproteobacteria</taxon>
        <taxon>Rhodobacterales</taxon>
        <taxon>Paracoccaceae</taxon>
        <taxon>Tabrizicola</taxon>
    </lineage>
</organism>
<evidence type="ECO:0000259" key="2">
    <source>
        <dbReference type="PROSITE" id="PS50405"/>
    </source>
</evidence>
<feature type="domain" description="GST C-terminal" evidence="2">
    <location>
        <begin position="85"/>
        <end position="216"/>
    </location>
</feature>
<dbReference type="Proteomes" id="UP000282002">
    <property type="component" value="Chromosome"/>
</dbReference>
<dbReference type="RefSeq" id="WP_125326628.1">
    <property type="nucleotide sequence ID" value="NZ_CP034328.1"/>
</dbReference>
<evidence type="ECO:0000313" key="4">
    <source>
        <dbReference type="Proteomes" id="UP000282002"/>
    </source>
</evidence>
<dbReference type="Pfam" id="PF13409">
    <property type="entry name" value="GST_N_2"/>
    <property type="match status" value="1"/>
</dbReference>
<dbReference type="AlphaFoldDB" id="A0A3S8UA15"/>
<dbReference type="PANTHER" id="PTHR44051:SF8">
    <property type="entry name" value="GLUTATHIONE S-TRANSFERASE GSTA"/>
    <property type="match status" value="1"/>
</dbReference>
<dbReference type="Gene3D" id="3.40.30.10">
    <property type="entry name" value="Glutaredoxin"/>
    <property type="match status" value="1"/>
</dbReference>
<reference evidence="3 4" key="1">
    <citation type="submission" date="2018-12" db="EMBL/GenBank/DDBJ databases">
        <title>Complete genome sequencing of Tabrizicola sp. K13M18.</title>
        <authorList>
            <person name="Bae J.-W."/>
        </authorList>
    </citation>
    <scope>NUCLEOTIDE SEQUENCE [LARGE SCALE GENOMIC DNA]</scope>
    <source>
        <strain evidence="3 4">K13M18</strain>
    </source>
</reference>
<dbReference type="SFLD" id="SFLDS00019">
    <property type="entry name" value="Glutathione_Transferase_(cytos"/>
    <property type="match status" value="1"/>
</dbReference>
<dbReference type="InterPro" id="IPR040079">
    <property type="entry name" value="Glutathione_S-Trfase"/>
</dbReference>
<gene>
    <name evidence="3" type="ORF">EI545_17365</name>
</gene>
<feature type="domain" description="GST N-terminal" evidence="1">
    <location>
        <begin position="1"/>
        <end position="81"/>
    </location>
</feature>
<dbReference type="SUPFAM" id="SSF52833">
    <property type="entry name" value="Thioredoxin-like"/>
    <property type="match status" value="1"/>
</dbReference>
<sequence>MTLTLHHAPDFASTIVRLALEELGLPHTIAMTDIEGGALASPEYRQVNPVGLIPALETDDGPMFETGAILLWLVDRTGQLGPGPQDPDRAAFLSWLFFTSNALHTAALALFYPHRPAGEANTDAARAAAHDQIIARLGLIEALIAARHPRWLSAEQPGVLGYYIGILVRWLILLPPAPYGLDLAGFPNLRAVLAAHEARPAALRVAKADGLGPTPFTDPRV</sequence>
<dbReference type="PANTHER" id="PTHR44051">
    <property type="entry name" value="GLUTATHIONE S-TRANSFERASE-RELATED"/>
    <property type="match status" value="1"/>
</dbReference>
<dbReference type="SUPFAM" id="SSF47616">
    <property type="entry name" value="GST C-terminal domain-like"/>
    <property type="match status" value="1"/>
</dbReference>
<dbReference type="InterPro" id="IPR036249">
    <property type="entry name" value="Thioredoxin-like_sf"/>
</dbReference>
<dbReference type="InterPro" id="IPR010987">
    <property type="entry name" value="Glutathione-S-Trfase_C-like"/>
</dbReference>
<protein>
    <submittedName>
        <fullName evidence="3">Glutathione S-transferase family protein</fullName>
    </submittedName>
</protein>
<dbReference type="InterPro" id="IPR036282">
    <property type="entry name" value="Glutathione-S-Trfase_C_sf"/>
</dbReference>
<dbReference type="OrthoDB" id="5740960at2"/>
<dbReference type="InterPro" id="IPR004045">
    <property type="entry name" value="Glutathione_S-Trfase_N"/>
</dbReference>
<dbReference type="PROSITE" id="PS50405">
    <property type="entry name" value="GST_CTER"/>
    <property type="match status" value="1"/>
</dbReference>
<dbReference type="CDD" id="cd03046">
    <property type="entry name" value="GST_N_GTT1_like"/>
    <property type="match status" value="1"/>
</dbReference>
<accession>A0A3S8UA15</accession>
<evidence type="ECO:0000259" key="1">
    <source>
        <dbReference type="PROSITE" id="PS50404"/>
    </source>
</evidence>
<keyword evidence="4" id="KW-1185">Reference proteome</keyword>
<dbReference type="EMBL" id="CP034328">
    <property type="protein sequence ID" value="AZL60436.1"/>
    <property type="molecule type" value="Genomic_DNA"/>
</dbReference>
<keyword evidence="3" id="KW-0808">Transferase</keyword>
<evidence type="ECO:0000313" key="3">
    <source>
        <dbReference type="EMBL" id="AZL60436.1"/>
    </source>
</evidence>
<dbReference type="KEGG" id="taw:EI545_17365"/>
<name>A0A3S8UA15_9RHOB</name>